<dbReference type="Pfam" id="PF00651">
    <property type="entry name" value="BTB"/>
    <property type="match status" value="1"/>
</dbReference>
<dbReference type="STRING" id="6210.W6UIG0"/>
<dbReference type="Pfam" id="PF01344">
    <property type="entry name" value="Kelch_1"/>
    <property type="match status" value="5"/>
</dbReference>
<dbReference type="Proteomes" id="UP000019149">
    <property type="component" value="Unassembled WGS sequence"/>
</dbReference>
<dbReference type="InterPro" id="IPR015915">
    <property type="entry name" value="Kelch-typ_b-propeller"/>
</dbReference>
<dbReference type="KEGG" id="egl:EGR_04320"/>
<dbReference type="InterPro" id="IPR006652">
    <property type="entry name" value="Kelch_1"/>
</dbReference>
<keyword evidence="6" id="KW-1185">Reference proteome</keyword>
<dbReference type="GeneID" id="36340035"/>
<dbReference type="OrthoDB" id="45365at2759"/>
<dbReference type="SMART" id="SM00612">
    <property type="entry name" value="Kelch"/>
    <property type="match status" value="6"/>
</dbReference>
<dbReference type="EMBL" id="APAU02000026">
    <property type="protein sequence ID" value="EUB60881.1"/>
    <property type="molecule type" value="Genomic_DNA"/>
</dbReference>
<name>W6UIG0_ECHGR</name>
<proteinExistence type="predicted"/>
<dbReference type="SMART" id="SM00225">
    <property type="entry name" value="BTB"/>
    <property type="match status" value="1"/>
</dbReference>
<keyword evidence="2" id="KW-0677">Repeat</keyword>
<dbReference type="Gene3D" id="2.120.10.80">
    <property type="entry name" value="Kelch-type beta propeller"/>
    <property type="match status" value="3"/>
</dbReference>
<dbReference type="RefSeq" id="XP_024352077.1">
    <property type="nucleotide sequence ID" value="XM_024493569.1"/>
</dbReference>
<organism evidence="5 6">
    <name type="scientific">Echinococcus granulosus</name>
    <name type="common">Hydatid tapeworm</name>
    <dbReference type="NCBI Taxonomy" id="6210"/>
    <lineage>
        <taxon>Eukaryota</taxon>
        <taxon>Metazoa</taxon>
        <taxon>Spiralia</taxon>
        <taxon>Lophotrochozoa</taxon>
        <taxon>Platyhelminthes</taxon>
        <taxon>Cestoda</taxon>
        <taxon>Eucestoda</taxon>
        <taxon>Cyclophyllidea</taxon>
        <taxon>Taeniidae</taxon>
        <taxon>Echinococcus</taxon>
        <taxon>Echinococcus granulosus group</taxon>
    </lineage>
</organism>
<gene>
    <name evidence="5" type="ORF">EGR_04320</name>
</gene>
<dbReference type="Gene3D" id="1.25.40.420">
    <property type="match status" value="1"/>
</dbReference>
<feature type="compositionally biased region" description="Pro residues" evidence="3">
    <location>
        <begin position="889"/>
        <end position="902"/>
    </location>
</feature>
<dbReference type="Gene3D" id="3.30.710.10">
    <property type="entry name" value="Potassium Channel Kv1.1, Chain A"/>
    <property type="match status" value="1"/>
</dbReference>
<keyword evidence="1" id="KW-0880">Kelch repeat</keyword>
<sequence>MSLRRQDSIGSNIRFKDQNLIRNSFPNFEQIRRKGKLCDVTLIVDQQKYSAHKIVLAATIPFFDAMFLSGMSEATKREITIKGIDPPVLEAFITFAYTGEIQITPGNVQATLIGASFLNIDSVRNFCCRYIEERLTLENLLQVRSFASSFLCSNLISACDRIIHENFEHLVTLPAFFAALTGPEFCKLLESDDLQVSNEERVFHSIIAWCEHQPSPSFGTDSPKLSRSLQLKYLPDLLARVRLPLLSAQFIRDVVSKNPHVRADMVCRDLLDEARDLLLMPDSLSPSTCSFVCRPRRGQEVAGVIYAVGGYSAEGDCQSIVEAYNPLVDRWEVVESMSTERSRIAVVALKAVYFVRDHVIAKCQGKPLGLQKKFGALHTCGTDNDCVKVDELISTILSVSLGCLYAIGGLDGSSRLNTVEKFDPKTGVWQRVASMNYRRSALGAAVLNGRIYVCGGYDGISSLRTCEVYNPEQNRLVLDDLKEVVKKWICLKSLIRKIIFIASSILCVRYVGNSSPNGHTTHVKFSNYKCLWWQVIPSMTECRSAGGVVALEDGRLFAIGGHSGLPIFASVECYHRRGHQTPLASTISTPTATPFTPGSRRVWCQVAPMLHRRCRHGVAVLRGRIFAAGGYNGCHFLRSVEVYDPASITTTGIGNGEPGLGQWTEVASLATPRSRVALAASGGRLYAIGGFDGEQNLSSVECFQRCESSSSHRYYLHRRQHIRLTGDEDGDDDGRVSVIVIEENDNETGGTSNEQHPIAVTPSTSHTILSPLDLRQHNPHHHSQHCRGRSRSLRGRHLRHCKSRDDEDLEEWLEEGPRSLLVPRVGMPFQAELTSVTAPPGTTAVTHSDEGSMDLPTVTTEGLDSTESLIELLTFQSSTSSPGELGPHTSPPSQPPPPPSHPSSPNEVLTPEDNVFADWQWLPAMPLIAHEGGVTAAASHPFIQTFNQCEERPLDRRTTDLSRSKVVHYVFVKAIRHWDRTCVKLRYSNLGLRVTHMRHFIKVEWSRFKSPRFIFSDLSQIYDTA</sequence>
<evidence type="ECO:0000256" key="1">
    <source>
        <dbReference type="ARBA" id="ARBA00022441"/>
    </source>
</evidence>
<dbReference type="InterPro" id="IPR000210">
    <property type="entry name" value="BTB/POZ_dom"/>
</dbReference>
<feature type="domain" description="BTB" evidence="4">
    <location>
        <begin position="38"/>
        <end position="105"/>
    </location>
</feature>
<dbReference type="OMA" id="CFQRCES"/>
<dbReference type="AlphaFoldDB" id="W6UIG0"/>
<dbReference type="Pfam" id="PF07707">
    <property type="entry name" value="BACK"/>
    <property type="match status" value="1"/>
</dbReference>
<dbReference type="PANTHER" id="PTHR24412:SF497">
    <property type="entry name" value="KELCH-LIKE PROTEIN 18"/>
    <property type="match status" value="1"/>
</dbReference>
<evidence type="ECO:0000259" key="4">
    <source>
        <dbReference type="PROSITE" id="PS50097"/>
    </source>
</evidence>
<reference evidence="5 6" key="1">
    <citation type="journal article" date="2013" name="Nat. Genet.">
        <title>The genome of the hydatid tapeworm Echinococcus granulosus.</title>
        <authorList>
            <person name="Zheng H."/>
            <person name="Zhang W."/>
            <person name="Zhang L."/>
            <person name="Zhang Z."/>
            <person name="Li J."/>
            <person name="Lu G."/>
            <person name="Zhu Y."/>
            <person name="Wang Y."/>
            <person name="Huang Y."/>
            <person name="Liu J."/>
            <person name="Kang H."/>
            <person name="Chen J."/>
            <person name="Wang L."/>
            <person name="Chen A."/>
            <person name="Yu S."/>
            <person name="Gao Z."/>
            <person name="Jin L."/>
            <person name="Gu W."/>
            <person name="Wang Z."/>
            <person name="Zhao L."/>
            <person name="Shi B."/>
            <person name="Wen H."/>
            <person name="Lin R."/>
            <person name="Jones M.K."/>
            <person name="Brejova B."/>
            <person name="Vinar T."/>
            <person name="Zhao G."/>
            <person name="McManus D.P."/>
            <person name="Chen Z."/>
            <person name="Zhou Y."/>
            <person name="Wang S."/>
        </authorList>
    </citation>
    <scope>NUCLEOTIDE SEQUENCE [LARGE SCALE GENOMIC DNA]</scope>
</reference>
<dbReference type="SMART" id="SM00875">
    <property type="entry name" value="BACK"/>
    <property type="match status" value="1"/>
</dbReference>
<comment type="caution">
    <text evidence="5">The sequence shown here is derived from an EMBL/GenBank/DDBJ whole genome shotgun (WGS) entry which is preliminary data.</text>
</comment>
<dbReference type="CTD" id="36340035"/>
<accession>W6UIG0</accession>
<dbReference type="SUPFAM" id="SSF54695">
    <property type="entry name" value="POZ domain"/>
    <property type="match status" value="1"/>
</dbReference>
<evidence type="ECO:0000313" key="6">
    <source>
        <dbReference type="Proteomes" id="UP000019149"/>
    </source>
</evidence>
<dbReference type="SUPFAM" id="SSF117281">
    <property type="entry name" value="Kelch motif"/>
    <property type="match status" value="1"/>
</dbReference>
<dbReference type="PANTHER" id="PTHR24412">
    <property type="entry name" value="KELCH PROTEIN"/>
    <property type="match status" value="1"/>
</dbReference>
<protein>
    <submittedName>
        <fullName evidence="5">Kelch-like protein</fullName>
    </submittedName>
</protein>
<evidence type="ECO:0000313" key="5">
    <source>
        <dbReference type="EMBL" id="EUB60881.1"/>
    </source>
</evidence>
<feature type="region of interest" description="Disordered" evidence="3">
    <location>
        <begin position="834"/>
        <end position="862"/>
    </location>
</feature>
<evidence type="ECO:0000256" key="2">
    <source>
        <dbReference type="ARBA" id="ARBA00022737"/>
    </source>
</evidence>
<evidence type="ECO:0000256" key="3">
    <source>
        <dbReference type="SAM" id="MobiDB-lite"/>
    </source>
</evidence>
<dbReference type="PROSITE" id="PS50097">
    <property type="entry name" value="BTB"/>
    <property type="match status" value="1"/>
</dbReference>
<feature type="region of interest" description="Disordered" evidence="3">
    <location>
        <begin position="878"/>
        <end position="909"/>
    </location>
</feature>
<dbReference type="InterPro" id="IPR011333">
    <property type="entry name" value="SKP1/BTB/POZ_sf"/>
</dbReference>
<dbReference type="SUPFAM" id="SSF50965">
    <property type="entry name" value="Galactose oxidase, central domain"/>
    <property type="match status" value="1"/>
</dbReference>
<dbReference type="InterPro" id="IPR011043">
    <property type="entry name" value="Gal_Oxase/kelch_b-propeller"/>
</dbReference>
<dbReference type="InterPro" id="IPR011705">
    <property type="entry name" value="BACK"/>
</dbReference>